<dbReference type="PANTHER" id="PTHR13847:SF281">
    <property type="entry name" value="FAD DEPENDENT OXIDOREDUCTASE DOMAIN-CONTAINING PROTEIN"/>
    <property type="match status" value="1"/>
</dbReference>
<sequence length="375" mass="40681">MLYIRDMLSYWEQQSLIAYDCIVIGSGIVGLSAAISLKEKSPRRRIAVLERGLLPVGASTRNAGFACIGSLTEILDDLEHMPSEDVVALVHLRRKGLQLLRARIGDERMDYRENGSYELISAAEAPALERLDEVNELLGGILPGPAFSLADHKLAQTGIVAEHLVQNNFEGELNTGKMMRTLIDLAIERGIEIKTGCEVLGLDESPGTVTVRVAGGLTLTAAHVAVCTNAFTPALLPGLDITPGRGQVLVTEPVKGLPFKGIYHFNKGYYYFRELQGRILFGGGRNLDFEGETSTELKLNETIQADLEEKLRTIILPGKEVAIAYRWSGIMAFGGTKQPVIRAHSQRIFLAVRMGGMGIAIGSEAGRMLAGLVPA</sequence>
<evidence type="ECO:0000256" key="1">
    <source>
        <dbReference type="SAM" id="Phobius"/>
    </source>
</evidence>
<dbReference type="Pfam" id="PF01266">
    <property type="entry name" value="DAO"/>
    <property type="match status" value="1"/>
</dbReference>
<dbReference type="PANTHER" id="PTHR13847">
    <property type="entry name" value="SARCOSINE DEHYDROGENASE-RELATED"/>
    <property type="match status" value="1"/>
</dbReference>
<feature type="transmembrane region" description="Helical" evidence="1">
    <location>
        <begin position="16"/>
        <end position="37"/>
    </location>
</feature>
<dbReference type="EMBL" id="CP149822">
    <property type="protein sequence ID" value="WZN40204.1"/>
    <property type="molecule type" value="Genomic_DNA"/>
</dbReference>
<name>A0ABZ2YMR2_9BACT</name>
<dbReference type="InterPro" id="IPR036188">
    <property type="entry name" value="FAD/NAD-bd_sf"/>
</dbReference>
<dbReference type="SUPFAM" id="SSF51905">
    <property type="entry name" value="FAD/NAD(P)-binding domain"/>
    <property type="match status" value="1"/>
</dbReference>
<organism evidence="3 4">
    <name type="scientific">Chitinophaga pollutisoli</name>
    <dbReference type="NCBI Taxonomy" id="3133966"/>
    <lineage>
        <taxon>Bacteria</taxon>
        <taxon>Pseudomonadati</taxon>
        <taxon>Bacteroidota</taxon>
        <taxon>Chitinophagia</taxon>
        <taxon>Chitinophagales</taxon>
        <taxon>Chitinophagaceae</taxon>
        <taxon>Chitinophaga</taxon>
    </lineage>
</organism>
<keyword evidence="1" id="KW-0812">Transmembrane</keyword>
<accession>A0ABZ2YMR2</accession>
<dbReference type="Proteomes" id="UP001485459">
    <property type="component" value="Chromosome"/>
</dbReference>
<keyword evidence="1" id="KW-0472">Membrane</keyword>
<protein>
    <submittedName>
        <fullName evidence="3">FAD-dependent oxidoreductase</fullName>
        <ecNumber evidence="3">1.-.-.-</ecNumber>
    </submittedName>
</protein>
<dbReference type="Gene3D" id="3.50.50.60">
    <property type="entry name" value="FAD/NAD(P)-binding domain"/>
    <property type="match status" value="1"/>
</dbReference>
<keyword evidence="1" id="KW-1133">Transmembrane helix</keyword>
<evidence type="ECO:0000259" key="2">
    <source>
        <dbReference type="Pfam" id="PF01266"/>
    </source>
</evidence>
<keyword evidence="4" id="KW-1185">Reference proteome</keyword>
<dbReference type="RefSeq" id="WP_341835132.1">
    <property type="nucleotide sequence ID" value="NZ_CP149822.1"/>
</dbReference>
<reference evidence="4" key="1">
    <citation type="submission" date="2024-03" db="EMBL/GenBank/DDBJ databases">
        <title>Chitinophaga horti sp. nov., isolated from garden soil.</title>
        <authorList>
            <person name="Lee D.S."/>
            <person name="Han D.M."/>
            <person name="Baek J.H."/>
            <person name="Choi D.G."/>
            <person name="Jeon J.H."/>
            <person name="Jeon C.O."/>
        </authorList>
    </citation>
    <scope>NUCLEOTIDE SEQUENCE [LARGE SCALE GENOMIC DNA]</scope>
    <source>
        <strain evidence="4">GPA1</strain>
    </source>
</reference>
<dbReference type="GO" id="GO:0016491">
    <property type="term" value="F:oxidoreductase activity"/>
    <property type="evidence" value="ECO:0007669"/>
    <property type="project" value="UniProtKB-KW"/>
</dbReference>
<dbReference type="Gene3D" id="3.30.9.10">
    <property type="entry name" value="D-Amino Acid Oxidase, subunit A, domain 2"/>
    <property type="match status" value="1"/>
</dbReference>
<keyword evidence="3" id="KW-0560">Oxidoreductase</keyword>
<feature type="domain" description="FAD dependent oxidoreductase" evidence="2">
    <location>
        <begin position="20"/>
        <end position="371"/>
    </location>
</feature>
<dbReference type="EC" id="1.-.-.-" evidence="3"/>
<evidence type="ECO:0000313" key="4">
    <source>
        <dbReference type="Proteomes" id="UP001485459"/>
    </source>
</evidence>
<proteinExistence type="predicted"/>
<gene>
    <name evidence="3" type="ORF">WJU16_19735</name>
</gene>
<evidence type="ECO:0000313" key="3">
    <source>
        <dbReference type="EMBL" id="WZN40204.1"/>
    </source>
</evidence>
<dbReference type="InterPro" id="IPR006076">
    <property type="entry name" value="FAD-dep_OxRdtase"/>
</dbReference>